<reference evidence="6 7" key="1">
    <citation type="submission" date="2016-11" db="EMBL/GenBank/DDBJ databases">
        <title>Interaction between Lactobacillus species and yeast in water kefir.</title>
        <authorList>
            <person name="Behr J."/>
            <person name="Xu D."/>
            <person name="Vogel R.F."/>
        </authorList>
    </citation>
    <scope>NUCLEOTIDE SEQUENCE [LARGE SCALE GENOMIC DNA]</scope>
    <source>
        <strain evidence="6 7">TMW 1.1827</strain>
    </source>
</reference>
<evidence type="ECO:0000256" key="4">
    <source>
        <dbReference type="ARBA" id="ARBA00023163"/>
    </source>
</evidence>
<dbReference type="PANTHER" id="PTHR30419:SF25">
    <property type="entry name" value="HTH-TYPE TRANSCRIPTIONAL REGULATOR YTLI"/>
    <property type="match status" value="1"/>
</dbReference>
<sequence length="297" mass="33662">MLKLHDLAYFCSLYRLKTFTAVAKAFNVEQPTVTLAIKRLETSLQATLVFRNRSKGIIQITPAGEILYRHANRMLQDANLAQIEIKQYANHKIRFGLPPIIGSLYFPKIVNEVIQTGLLKNLEIDETGSQQLLNDLLGGKIDIALLATLLPVKNDRIKIDFLGSRNFYIISAVDHWLATKSTVDFQQLKNESFISLNGKFIHEELLRLYSHQAHFKPKVVFETQSISTLKKLVARNAGIGLLVGDAVNQHDQLSLTKIVPALPEKFNISVVTRKNYLPDESEKKFIEKLLLLKQKMA</sequence>
<dbReference type="GO" id="GO:0005829">
    <property type="term" value="C:cytosol"/>
    <property type="evidence" value="ECO:0007669"/>
    <property type="project" value="TreeGrafter"/>
</dbReference>
<dbReference type="Pfam" id="PF03466">
    <property type="entry name" value="LysR_substrate"/>
    <property type="match status" value="1"/>
</dbReference>
<dbReference type="Gene3D" id="3.40.190.290">
    <property type="match status" value="1"/>
</dbReference>
<evidence type="ECO:0000256" key="3">
    <source>
        <dbReference type="ARBA" id="ARBA00023125"/>
    </source>
</evidence>
<dbReference type="GO" id="GO:0003677">
    <property type="term" value="F:DNA binding"/>
    <property type="evidence" value="ECO:0007669"/>
    <property type="project" value="UniProtKB-KW"/>
</dbReference>
<dbReference type="SUPFAM" id="SSF46785">
    <property type="entry name" value="Winged helix' DNA-binding domain"/>
    <property type="match status" value="1"/>
</dbReference>
<dbReference type="KEGG" id="lng:BSQ50_03245"/>
<dbReference type="AlphaFoldDB" id="A0A3Q8CZ08"/>
<name>A0A3Q8CZ08_9LACO</name>
<gene>
    <name evidence="6" type="ORF">BSQ50_03245</name>
</gene>
<keyword evidence="7" id="KW-1185">Reference proteome</keyword>
<comment type="similarity">
    <text evidence="1">Belongs to the LysR transcriptional regulatory family.</text>
</comment>
<dbReference type="InterPro" id="IPR005119">
    <property type="entry name" value="LysR_subst-bd"/>
</dbReference>
<dbReference type="EMBL" id="CP018180">
    <property type="protein sequence ID" value="AUJ31659.1"/>
    <property type="molecule type" value="Genomic_DNA"/>
</dbReference>
<proteinExistence type="inferred from homology"/>
<evidence type="ECO:0000259" key="5">
    <source>
        <dbReference type="PROSITE" id="PS50931"/>
    </source>
</evidence>
<dbReference type="InterPro" id="IPR036390">
    <property type="entry name" value="WH_DNA-bd_sf"/>
</dbReference>
<accession>A0A3Q8CZ08</accession>
<evidence type="ECO:0000256" key="1">
    <source>
        <dbReference type="ARBA" id="ARBA00009437"/>
    </source>
</evidence>
<dbReference type="Gene3D" id="1.10.10.10">
    <property type="entry name" value="Winged helix-like DNA-binding domain superfamily/Winged helix DNA-binding domain"/>
    <property type="match status" value="1"/>
</dbReference>
<protein>
    <submittedName>
        <fullName evidence="6">LysR family transcriptional regulator</fullName>
    </submittedName>
</protein>
<evidence type="ECO:0000256" key="2">
    <source>
        <dbReference type="ARBA" id="ARBA00023015"/>
    </source>
</evidence>
<evidence type="ECO:0000313" key="6">
    <source>
        <dbReference type="EMBL" id="AUJ31659.1"/>
    </source>
</evidence>
<keyword evidence="3" id="KW-0238">DNA-binding</keyword>
<dbReference type="InterPro" id="IPR000847">
    <property type="entry name" value="LysR_HTH_N"/>
</dbReference>
<dbReference type="SUPFAM" id="SSF53850">
    <property type="entry name" value="Periplasmic binding protein-like II"/>
    <property type="match status" value="1"/>
</dbReference>
<dbReference type="RefSeq" id="WP_148126373.1">
    <property type="nucleotide sequence ID" value="NZ_CP018180.1"/>
</dbReference>
<dbReference type="InterPro" id="IPR050950">
    <property type="entry name" value="HTH-type_LysR_regulators"/>
</dbReference>
<keyword evidence="2" id="KW-0805">Transcription regulation</keyword>
<dbReference type="GO" id="GO:0003700">
    <property type="term" value="F:DNA-binding transcription factor activity"/>
    <property type="evidence" value="ECO:0007669"/>
    <property type="project" value="InterPro"/>
</dbReference>
<organism evidence="6 7">
    <name type="scientific">Liquorilactobacillus nagelii</name>
    <dbReference type="NCBI Taxonomy" id="82688"/>
    <lineage>
        <taxon>Bacteria</taxon>
        <taxon>Bacillati</taxon>
        <taxon>Bacillota</taxon>
        <taxon>Bacilli</taxon>
        <taxon>Lactobacillales</taxon>
        <taxon>Lactobacillaceae</taxon>
        <taxon>Liquorilactobacillus</taxon>
    </lineage>
</organism>
<dbReference type="PANTHER" id="PTHR30419">
    <property type="entry name" value="HTH-TYPE TRANSCRIPTIONAL REGULATOR YBHD"/>
    <property type="match status" value="1"/>
</dbReference>
<dbReference type="Pfam" id="PF00126">
    <property type="entry name" value="HTH_1"/>
    <property type="match status" value="1"/>
</dbReference>
<keyword evidence="4" id="KW-0804">Transcription</keyword>
<dbReference type="PROSITE" id="PS50931">
    <property type="entry name" value="HTH_LYSR"/>
    <property type="match status" value="1"/>
</dbReference>
<dbReference type="InterPro" id="IPR036388">
    <property type="entry name" value="WH-like_DNA-bd_sf"/>
</dbReference>
<evidence type="ECO:0000313" key="7">
    <source>
        <dbReference type="Proteomes" id="UP000324497"/>
    </source>
</evidence>
<feature type="domain" description="HTH lysR-type" evidence="5">
    <location>
        <begin position="2"/>
        <end position="61"/>
    </location>
</feature>
<dbReference type="Proteomes" id="UP000324497">
    <property type="component" value="Chromosome"/>
</dbReference>